<comment type="caution">
    <text evidence="3">The sequence shown here is derived from an EMBL/GenBank/DDBJ whole genome shotgun (WGS) entry which is preliminary data.</text>
</comment>
<protein>
    <recommendedName>
        <fullName evidence="2">DUF6697 domain-containing protein</fullName>
    </recommendedName>
</protein>
<evidence type="ECO:0000259" key="2">
    <source>
        <dbReference type="Pfam" id="PF20411"/>
    </source>
</evidence>
<evidence type="ECO:0000313" key="3">
    <source>
        <dbReference type="EMBL" id="KAG5173289.1"/>
    </source>
</evidence>
<proteinExistence type="predicted"/>
<feature type="region of interest" description="Disordered" evidence="1">
    <location>
        <begin position="1"/>
        <end position="29"/>
    </location>
</feature>
<feature type="compositionally biased region" description="Basic and acidic residues" evidence="1">
    <location>
        <begin position="14"/>
        <end position="23"/>
    </location>
</feature>
<gene>
    <name evidence="3" type="ORF">JR316_002799</name>
</gene>
<name>A0A8H7Y8L3_PSICU</name>
<accession>A0A8H7Y8L3</accession>
<dbReference type="EMBL" id="JAFIQS010000002">
    <property type="protein sequence ID" value="KAG5173289.1"/>
    <property type="molecule type" value="Genomic_DNA"/>
</dbReference>
<dbReference type="OrthoDB" id="3265858at2759"/>
<dbReference type="Pfam" id="PF20411">
    <property type="entry name" value="DUF6697"/>
    <property type="match status" value="1"/>
</dbReference>
<reference evidence="3" key="1">
    <citation type="submission" date="2021-02" db="EMBL/GenBank/DDBJ databases">
        <title>Psilocybe cubensis genome.</title>
        <authorList>
            <person name="Mckernan K.J."/>
            <person name="Crawford S."/>
            <person name="Trippe A."/>
            <person name="Kane L.T."/>
            <person name="Mclaughlin S."/>
        </authorList>
    </citation>
    <scope>NUCLEOTIDE SEQUENCE [LARGE SCALE GENOMIC DNA]</scope>
    <source>
        <strain evidence="3">MGC-MH-2018</strain>
    </source>
</reference>
<evidence type="ECO:0000256" key="1">
    <source>
        <dbReference type="SAM" id="MobiDB-lite"/>
    </source>
</evidence>
<sequence>MNSASGPRTQKQKQRNDEMLTEKLRKRTRKNNKIIFLPDASSPFPQIPTPTKRHSLQLQDDDLVVMEKCLDEDGDTAVTPRISLCSNAISTSPSLSSLMDADHESSDYELHQSAGCPPCGTPVEREVLPTIVVLPDIETVRTVFCVIFLVVATAFGGDSPFFEFQLDENGSNQSSDTQAVLLPDLPTISAQPEVMDLSRYLNDTAALNIDPVPLGVSVSRRALSKSFGLPGMGFLWTSRNKQHRFLTPTYDVYPDMPRYPGAPGLLLSCREEVSNNAPWSLFGKIEAKKKPMLEYRGEYKCYVVGQMTREEFTAQESSVKQTWGIKIAKHKRYSVYRDMRARMTLRLRYNNEPTEREIIEESELINGRKYASPLTSDDVIDAFERGDEHIKIVKIVCVSYSHRRAQEFLNAQTNLEAVDAASRACKDTTVGNMRKNISTIRPSTNVKKARLVWSDDSSESESDSYAEY</sequence>
<dbReference type="AlphaFoldDB" id="A0A8H7Y8L3"/>
<dbReference type="InterPro" id="IPR046520">
    <property type="entry name" value="DUF6697"/>
</dbReference>
<organism evidence="3">
    <name type="scientific">Psilocybe cubensis</name>
    <name type="common">Psychedelic mushroom</name>
    <name type="synonym">Stropharia cubensis</name>
    <dbReference type="NCBI Taxonomy" id="181762"/>
    <lineage>
        <taxon>Eukaryota</taxon>
        <taxon>Fungi</taxon>
        <taxon>Dikarya</taxon>
        <taxon>Basidiomycota</taxon>
        <taxon>Agaricomycotina</taxon>
        <taxon>Agaricomycetes</taxon>
        <taxon>Agaricomycetidae</taxon>
        <taxon>Agaricales</taxon>
        <taxon>Agaricineae</taxon>
        <taxon>Strophariaceae</taxon>
        <taxon>Psilocybe</taxon>
    </lineage>
</organism>
<feature type="domain" description="DUF6697" evidence="2">
    <location>
        <begin position="218"/>
        <end position="409"/>
    </location>
</feature>